<comment type="similarity">
    <text evidence="1">Belongs to the ATP-dependent AMP-binding enzyme family.</text>
</comment>
<comment type="caution">
    <text evidence="4">The sequence shown here is derived from an EMBL/GenBank/DDBJ whole genome shotgun (WGS) entry which is preliminary data.</text>
</comment>
<dbReference type="GO" id="GO:0070566">
    <property type="term" value="F:adenylyltransferase activity"/>
    <property type="evidence" value="ECO:0007669"/>
    <property type="project" value="TreeGrafter"/>
</dbReference>
<dbReference type="PANTHER" id="PTHR22754">
    <property type="entry name" value="DISCO-INTERACTING PROTEIN 2 DIP2 -RELATED"/>
    <property type="match status" value="1"/>
</dbReference>
<evidence type="ECO:0000259" key="3">
    <source>
        <dbReference type="Pfam" id="PF14535"/>
    </source>
</evidence>
<dbReference type="Gene3D" id="3.30.300.30">
    <property type="match status" value="1"/>
</dbReference>
<evidence type="ECO:0000259" key="2">
    <source>
        <dbReference type="Pfam" id="PF00501"/>
    </source>
</evidence>
<evidence type="ECO:0000313" key="5">
    <source>
        <dbReference type="Proteomes" id="UP000578449"/>
    </source>
</evidence>
<dbReference type="Gene3D" id="3.40.50.12780">
    <property type="entry name" value="N-terminal domain of ligase-like"/>
    <property type="match status" value="1"/>
</dbReference>
<dbReference type="GO" id="GO:0016874">
    <property type="term" value="F:ligase activity"/>
    <property type="evidence" value="ECO:0007669"/>
    <property type="project" value="UniProtKB-KW"/>
</dbReference>
<dbReference type="Pfam" id="PF14535">
    <property type="entry name" value="AMP-binding_C_2"/>
    <property type="match status" value="1"/>
</dbReference>
<dbReference type="InterPro" id="IPR045851">
    <property type="entry name" value="AMP-bd_C_sf"/>
</dbReference>
<protein>
    <submittedName>
        <fullName evidence="4">Acyl-CoA synthetase (AMP-forming)/AMP-acid ligase II</fullName>
    </submittedName>
</protein>
<dbReference type="Pfam" id="PF00501">
    <property type="entry name" value="AMP-binding"/>
    <property type="match status" value="1"/>
</dbReference>
<evidence type="ECO:0000256" key="1">
    <source>
        <dbReference type="ARBA" id="ARBA00006432"/>
    </source>
</evidence>
<dbReference type="Proteomes" id="UP000578449">
    <property type="component" value="Unassembled WGS sequence"/>
</dbReference>
<dbReference type="GO" id="GO:0005886">
    <property type="term" value="C:plasma membrane"/>
    <property type="evidence" value="ECO:0007669"/>
    <property type="project" value="TreeGrafter"/>
</dbReference>
<dbReference type="InterPro" id="IPR000873">
    <property type="entry name" value="AMP-dep_synth/lig_dom"/>
</dbReference>
<dbReference type="PANTHER" id="PTHR22754:SF32">
    <property type="entry name" value="DISCO-INTERACTING PROTEIN 2"/>
    <property type="match status" value="1"/>
</dbReference>
<dbReference type="GO" id="GO:0006633">
    <property type="term" value="P:fatty acid biosynthetic process"/>
    <property type="evidence" value="ECO:0007669"/>
    <property type="project" value="TreeGrafter"/>
</dbReference>
<keyword evidence="4" id="KW-0436">Ligase</keyword>
<gene>
    <name evidence="4" type="ORF">HNP84_008958</name>
</gene>
<dbReference type="EMBL" id="JACHGN010000028">
    <property type="protein sequence ID" value="MBB5139195.1"/>
    <property type="molecule type" value="Genomic_DNA"/>
</dbReference>
<dbReference type="SUPFAM" id="SSF56801">
    <property type="entry name" value="Acetyl-CoA synthetase-like"/>
    <property type="match status" value="1"/>
</dbReference>
<dbReference type="RefSeq" id="WP_221337520.1">
    <property type="nucleotide sequence ID" value="NZ_BAABIX010000026.1"/>
</dbReference>
<proteinExistence type="inferred from homology"/>
<sequence length="541" mass="56097">MTTLTAMLDEVAATHPDVAARFWTESETITYAELAAASRAMAAGLVARGVARGEPVGLLCPNAPEFLTGLFAVLAAGGAAVPLPLPMSGSGSGGYARKLAAIAGASRMRRVLVSHRFGTLGDLGGLETISTAGPFAGGGPLPPVGPDDLAIVQFTSGSTALPKGVRLTHRNVVSGLLAIREGIALGQRDGGGFWLPLFHDMGLFGTLSAVLIGIPAHVWSPLSFVKNPGRWLREFAESRATITAMPNFGYDHLLALVEPEEAAAYDLRHVRIMFNGAEPIRYESVRAFTERFAPAGLAPEAMFGVYGMAEATLAVTFPPLGRPPRFDWVDRDALAGTGRAVPAAPGAAGARAVAGVGRPVAGVRLRIVDPATGHDLPDGAVGEILIQGAPVTSGYLVAGAADAAAAAEPFADGWLRTGDLGYRRSGEVFVTGRSKEMITVRGANFYPQDVEAVARETPGVFKGRCVAVAAPSGEEEMLLIAESALTGPDADALAADLRSRVGAELGLTAVTVHLVRPRSIPRTSSGKVQRLAARDLLSPAI</sequence>
<evidence type="ECO:0000313" key="4">
    <source>
        <dbReference type="EMBL" id="MBB5139195.1"/>
    </source>
</evidence>
<keyword evidence="5" id="KW-1185">Reference proteome</keyword>
<accession>A0A840PTD5</accession>
<dbReference type="InterPro" id="IPR028154">
    <property type="entry name" value="AMP-dep_Lig_C"/>
</dbReference>
<reference evidence="4 5" key="1">
    <citation type="submission" date="2020-08" db="EMBL/GenBank/DDBJ databases">
        <title>Genomic Encyclopedia of Type Strains, Phase IV (KMG-IV): sequencing the most valuable type-strain genomes for metagenomic binning, comparative biology and taxonomic classification.</title>
        <authorList>
            <person name="Goeker M."/>
        </authorList>
    </citation>
    <scope>NUCLEOTIDE SEQUENCE [LARGE SCALE GENOMIC DNA]</scope>
    <source>
        <strain evidence="4 5">DSM 45615</strain>
    </source>
</reference>
<dbReference type="AlphaFoldDB" id="A0A840PTD5"/>
<name>A0A840PTD5_9ACTN</name>
<organism evidence="4 5">
    <name type="scientific">Thermocatellispora tengchongensis</name>
    <dbReference type="NCBI Taxonomy" id="1073253"/>
    <lineage>
        <taxon>Bacteria</taxon>
        <taxon>Bacillati</taxon>
        <taxon>Actinomycetota</taxon>
        <taxon>Actinomycetes</taxon>
        <taxon>Streptosporangiales</taxon>
        <taxon>Streptosporangiaceae</taxon>
        <taxon>Thermocatellispora</taxon>
    </lineage>
</organism>
<feature type="domain" description="AMP-dependent synthetase/ligase" evidence="2">
    <location>
        <begin position="9"/>
        <end position="396"/>
    </location>
</feature>
<dbReference type="InterPro" id="IPR042099">
    <property type="entry name" value="ANL_N_sf"/>
</dbReference>
<feature type="domain" description="AMP-dependent ligase C-terminal" evidence="3">
    <location>
        <begin position="442"/>
        <end position="531"/>
    </location>
</feature>